<evidence type="ECO:0000256" key="2">
    <source>
        <dbReference type="ARBA" id="ARBA00023277"/>
    </source>
</evidence>
<keyword evidence="3" id="KW-0326">Glycosidase</keyword>
<keyword evidence="1" id="KW-0378">Hydrolase</keyword>
<name>A0AAD5CQ03_AMBAR</name>
<protein>
    <submittedName>
        <fullName evidence="4">Uncharacterized protein</fullName>
    </submittedName>
</protein>
<dbReference type="Pfam" id="PF12899">
    <property type="entry name" value="Glyco_hydro_100"/>
    <property type="match status" value="1"/>
</dbReference>
<dbReference type="InterPro" id="IPR008928">
    <property type="entry name" value="6-hairpin_glycosidase_sf"/>
</dbReference>
<evidence type="ECO:0000256" key="1">
    <source>
        <dbReference type="ARBA" id="ARBA00022801"/>
    </source>
</evidence>
<dbReference type="InterPro" id="IPR024746">
    <property type="entry name" value="Glyco_hydro_100"/>
</dbReference>
<dbReference type="GO" id="GO:0004575">
    <property type="term" value="F:sucrose alpha-glucosidase activity"/>
    <property type="evidence" value="ECO:0007669"/>
    <property type="project" value="TreeGrafter"/>
</dbReference>
<dbReference type="GO" id="GO:0005987">
    <property type="term" value="P:sucrose catabolic process"/>
    <property type="evidence" value="ECO:0007669"/>
    <property type="project" value="TreeGrafter"/>
</dbReference>
<dbReference type="AlphaFoldDB" id="A0AAD5CQ03"/>
<evidence type="ECO:0000256" key="3">
    <source>
        <dbReference type="ARBA" id="ARBA00023295"/>
    </source>
</evidence>
<reference evidence="4" key="1">
    <citation type="submission" date="2022-06" db="EMBL/GenBank/DDBJ databases">
        <title>Uncovering the hologenomic basis of an extraordinary plant invasion.</title>
        <authorList>
            <person name="Bieker V.C."/>
            <person name="Martin M.D."/>
            <person name="Gilbert T."/>
            <person name="Hodgins K."/>
            <person name="Battlay P."/>
            <person name="Petersen B."/>
            <person name="Wilson J."/>
        </authorList>
    </citation>
    <scope>NUCLEOTIDE SEQUENCE</scope>
    <source>
        <strain evidence="4">AA19_3_7</strain>
        <tissue evidence="4">Leaf</tissue>
    </source>
</reference>
<keyword evidence="5" id="KW-1185">Reference proteome</keyword>
<keyword evidence="2" id="KW-0119">Carbohydrate metabolism</keyword>
<dbReference type="PANTHER" id="PTHR31916">
    <property type="match status" value="1"/>
</dbReference>
<organism evidence="4 5">
    <name type="scientific">Ambrosia artemisiifolia</name>
    <name type="common">Common ragweed</name>
    <dbReference type="NCBI Taxonomy" id="4212"/>
    <lineage>
        <taxon>Eukaryota</taxon>
        <taxon>Viridiplantae</taxon>
        <taxon>Streptophyta</taxon>
        <taxon>Embryophyta</taxon>
        <taxon>Tracheophyta</taxon>
        <taxon>Spermatophyta</taxon>
        <taxon>Magnoliopsida</taxon>
        <taxon>eudicotyledons</taxon>
        <taxon>Gunneridae</taxon>
        <taxon>Pentapetalae</taxon>
        <taxon>asterids</taxon>
        <taxon>campanulids</taxon>
        <taxon>Asterales</taxon>
        <taxon>Asteraceae</taxon>
        <taxon>Asteroideae</taxon>
        <taxon>Heliantheae alliance</taxon>
        <taxon>Heliantheae</taxon>
        <taxon>Ambrosia</taxon>
    </lineage>
</organism>
<dbReference type="Proteomes" id="UP001206925">
    <property type="component" value="Unassembled WGS sequence"/>
</dbReference>
<evidence type="ECO:0000313" key="5">
    <source>
        <dbReference type="Proteomes" id="UP001206925"/>
    </source>
</evidence>
<gene>
    <name evidence="4" type="ORF">M8C21_018587</name>
</gene>
<dbReference type="GO" id="GO:0033926">
    <property type="term" value="F:endo-alpha-N-acetylgalactosaminidase activity"/>
    <property type="evidence" value="ECO:0007669"/>
    <property type="project" value="InterPro"/>
</dbReference>
<sequence length="113" mass="12978">MIYGNLIANEYHKYANRNGCLSDHKKAILEVPRLKNIYGGKVANHIIVLLWLLTAACIKVGRPQIARRAIEVAELRLAKDGWPEYYDGKSGRYIGKQAHKHQTGLLRVIWWLK</sequence>
<accession>A0AAD5CQ03</accession>
<dbReference type="SUPFAM" id="SSF48208">
    <property type="entry name" value="Six-hairpin glycosidases"/>
    <property type="match status" value="1"/>
</dbReference>
<comment type="caution">
    <text evidence="4">The sequence shown here is derived from an EMBL/GenBank/DDBJ whole genome shotgun (WGS) entry which is preliminary data.</text>
</comment>
<proteinExistence type="predicted"/>
<evidence type="ECO:0000313" key="4">
    <source>
        <dbReference type="EMBL" id="KAI7744725.1"/>
    </source>
</evidence>
<dbReference type="PANTHER" id="PTHR31916:SF59">
    <property type="entry name" value="CYTOSOLIC INVERTASE 1"/>
    <property type="match status" value="1"/>
</dbReference>
<dbReference type="EMBL" id="JAMZMK010007449">
    <property type="protein sequence ID" value="KAI7744725.1"/>
    <property type="molecule type" value="Genomic_DNA"/>
</dbReference>